<name>A0A6J5TBZ4_9CAUD</name>
<protein>
    <submittedName>
        <fullName evidence="1">Uncharacterized protein</fullName>
    </submittedName>
</protein>
<evidence type="ECO:0000313" key="1">
    <source>
        <dbReference type="EMBL" id="CAB4241487.1"/>
    </source>
</evidence>
<organism evidence="1">
    <name type="scientific">uncultured Caudovirales phage</name>
    <dbReference type="NCBI Taxonomy" id="2100421"/>
    <lineage>
        <taxon>Viruses</taxon>
        <taxon>Duplodnaviria</taxon>
        <taxon>Heunggongvirae</taxon>
        <taxon>Uroviricota</taxon>
        <taxon>Caudoviricetes</taxon>
        <taxon>Peduoviridae</taxon>
        <taxon>Maltschvirus</taxon>
        <taxon>Maltschvirus maltsch</taxon>
    </lineage>
</organism>
<gene>
    <name evidence="1" type="ORF">UFOVP71_25</name>
</gene>
<sequence>MSIKTNHSKESLTPESGVLKIQASGAVALPIGPESDRPVVSAAGYLRFDEDIIKPEYFDGTNWQTITNKEYVDARLATSGAGLSDVISNLALDNLTDVTVISPTDGQVLAYDINLGQFRSQTQSLQPITKNFTGDGATLNFDIIIPVSSVNNLVVTINGIQQEPFYSYTLINGNIVSFDEAPELNDRVQVRILKSTVSSDRPRPKITGVAYGQVGQYATITITATDVTYGTGARIGNTQITRIDYTSSNVMQLMIEINQMSNVRWQQPQDLTLVDTSGNEFTFSNLIFYGESKPYWTNSNSYIGSFSGGDTINFTLGVNNATSITIDPAYAGESALPWLSISGNSIVGTAPQNSSPSRYELKVTASNGSVYITKNYWLLVI</sequence>
<accession>A0A6J5TBZ4</accession>
<proteinExistence type="predicted"/>
<reference evidence="1" key="1">
    <citation type="submission" date="2020-05" db="EMBL/GenBank/DDBJ databases">
        <authorList>
            <person name="Chiriac C."/>
            <person name="Salcher M."/>
            <person name="Ghai R."/>
            <person name="Kavagutti S V."/>
        </authorList>
    </citation>
    <scope>NUCLEOTIDE SEQUENCE</scope>
</reference>
<dbReference type="EMBL" id="LR797824">
    <property type="protein sequence ID" value="CAB4241487.1"/>
    <property type="molecule type" value="Genomic_DNA"/>
</dbReference>